<feature type="region of interest" description="Disordered" evidence="1">
    <location>
        <begin position="49"/>
        <end position="71"/>
    </location>
</feature>
<dbReference type="RefSeq" id="WP_114370157.1">
    <property type="nucleotide sequence ID" value="NZ_CP031092.1"/>
</dbReference>
<accession>A0A345BUZ4</accession>
<evidence type="ECO:0000313" key="2">
    <source>
        <dbReference type="EMBL" id="AXF54775.1"/>
    </source>
</evidence>
<reference evidence="2 3" key="1">
    <citation type="journal article" date="2018" name="J. Microbiol.">
        <title>Salicibibacter kimchii gen. nov., sp. nov., a moderately halophilic and alkalitolerant bacterium in the family Bacillaceae, isolated from kimchi.</title>
        <authorList>
            <person name="Jang J.Y."/>
            <person name="Oh Y.J."/>
            <person name="Lim S.K."/>
            <person name="Park H.K."/>
            <person name="Lee C."/>
            <person name="Kim J.Y."/>
            <person name="Lee M.A."/>
            <person name="Choi H.J."/>
        </authorList>
    </citation>
    <scope>NUCLEOTIDE SEQUENCE [LARGE SCALE GENOMIC DNA]</scope>
    <source>
        <strain evidence="2 3">NKC1-1</strain>
    </source>
</reference>
<dbReference type="OrthoDB" id="2973245at2"/>
<dbReference type="Proteomes" id="UP000252100">
    <property type="component" value="Chromosome"/>
</dbReference>
<proteinExistence type="predicted"/>
<name>A0A345BUZ4_9BACI</name>
<evidence type="ECO:0000256" key="1">
    <source>
        <dbReference type="SAM" id="MobiDB-lite"/>
    </source>
</evidence>
<gene>
    <name evidence="2" type="ORF">DT065_01230</name>
</gene>
<protein>
    <recommendedName>
        <fullName evidence="4">Spore coat protein</fullName>
    </recommendedName>
</protein>
<keyword evidence="3" id="KW-1185">Reference proteome</keyword>
<evidence type="ECO:0008006" key="4">
    <source>
        <dbReference type="Google" id="ProtNLM"/>
    </source>
</evidence>
<feature type="compositionally biased region" description="Acidic residues" evidence="1">
    <location>
        <begin position="59"/>
        <end position="71"/>
    </location>
</feature>
<organism evidence="2 3">
    <name type="scientific">Salicibibacter kimchii</name>
    <dbReference type="NCBI Taxonomy" id="2099786"/>
    <lineage>
        <taxon>Bacteria</taxon>
        <taxon>Bacillati</taxon>
        <taxon>Bacillota</taxon>
        <taxon>Bacilli</taxon>
        <taxon>Bacillales</taxon>
        <taxon>Bacillaceae</taxon>
        <taxon>Salicibibacter</taxon>
    </lineage>
</organism>
<dbReference type="EMBL" id="CP031092">
    <property type="protein sequence ID" value="AXF54775.1"/>
    <property type="molecule type" value="Genomic_DNA"/>
</dbReference>
<dbReference type="KEGG" id="rue:DT065_01230"/>
<sequence length="71" mass="8247">MDMQKLMNVMVERVLAKRNVTKESVDITEEEKSRIRDVVENIQEEVNDFLENQTTTVSNEEDAEADENNDS</sequence>
<dbReference type="AlphaFoldDB" id="A0A345BUZ4"/>
<evidence type="ECO:0000313" key="3">
    <source>
        <dbReference type="Proteomes" id="UP000252100"/>
    </source>
</evidence>